<feature type="transmembrane region" description="Helical" evidence="7">
    <location>
        <begin position="150"/>
        <end position="170"/>
    </location>
</feature>
<dbReference type="EMBL" id="JAFFZS010000002">
    <property type="protein sequence ID" value="MBN0043165.1"/>
    <property type="molecule type" value="Genomic_DNA"/>
</dbReference>
<evidence type="ECO:0000313" key="9">
    <source>
        <dbReference type="Proteomes" id="UP000788262"/>
    </source>
</evidence>
<keyword evidence="3" id="KW-1003">Cell membrane</keyword>
<feature type="transmembrane region" description="Helical" evidence="7">
    <location>
        <begin position="66"/>
        <end position="87"/>
    </location>
</feature>
<dbReference type="Pfam" id="PF01914">
    <property type="entry name" value="MarC"/>
    <property type="match status" value="1"/>
</dbReference>
<dbReference type="RefSeq" id="WP_205381401.1">
    <property type="nucleotide sequence ID" value="NZ_JAFFZS010000002.1"/>
</dbReference>
<proteinExistence type="inferred from homology"/>
<feature type="transmembrane region" description="Helical" evidence="7">
    <location>
        <begin position="6"/>
        <end position="29"/>
    </location>
</feature>
<evidence type="ECO:0000313" key="8">
    <source>
        <dbReference type="EMBL" id="MBN0043165.1"/>
    </source>
</evidence>
<protein>
    <recommendedName>
        <fullName evidence="7">UPF0056 membrane protein</fullName>
    </recommendedName>
</protein>
<name>A0ABS2VJ96_STRAS</name>
<reference evidence="8 9" key="1">
    <citation type="submission" date="2021-02" db="EMBL/GenBank/DDBJ databases">
        <title>Whole genome sequencing of Streptomyces actuosus VRA1.</title>
        <authorList>
            <person name="Sen G."/>
            <person name="Sen A."/>
        </authorList>
    </citation>
    <scope>NUCLEOTIDE SEQUENCE [LARGE SCALE GENOMIC DNA]</scope>
    <source>
        <strain evidence="8 9">VRA1</strain>
    </source>
</reference>
<comment type="similarity">
    <text evidence="2 7">Belongs to the UPF0056 (MarC) family.</text>
</comment>
<organism evidence="8 9">
    <name type="scientific">Streptomyces actuosus</name>
    <dbReference type="NCBI Taxonomy" id="1885"/>
    <lineage>
        <taxon>Bacteria</taxon>
        <taxon>Bacillati</taxon>
        <taxon>Actinomycetota</taxon>
        <taxon>Actinomycetes</taxon>
        <taxon>Kitasatosporales</taxon>
        <taxon>Streptomycetaceae</taxon>
        <taxon>Streptomyces</taxon>
    </lineage>
</organism>
<keyword evidence="4 7" id="KW-0812">Transmembrane</keyword>
<evidence type="ECO:0000256" key="3">
    <source>
        <dbReference type="ARBA" id="ARBA00022475"/>
    </source>
</evidence>
<evidence type="ECO:0000256" key="6">
    <source>
        <dbReference type="ARBA" id="ARBA00023136"/>
    </source>
</evidence>
<evidence type="ECO:0000256" key="1">
    <source>
        <dbReference type="ARBA" id="ARBA00004651"/>
    </source>
</evidence>
<dbReference type="PANTHER" id="PTHR33508">
    <property type="entry name" value="UPF0056 MEMBRANE PROTEIN YHCE"/>
    <property type="match status" value="1"/>
</dbReference>
<dbReference type="PANTHER" id="PTHR33508:SF1">
    <property type="entry name" value="UPF0056 MEMBRANE PROTEIN YHCE"/>
    <property type="match status" value="1"/>
</dbReference>
<dbReference type="InterPro" id="IPR002771">
    <property type="entry name" value="Multi_antbiot-R_MarC"/>
</dbReference>
<keyword evidence="5 7" id="KW-1133">Transmembrane helix</keyword>
<comment type="subcellular location">
    <subcellularLocation>
        <location evidence="1 7">Cell membrane</location>
        <topology evidence="1 7">Multi-pass membrane protein</topology>
    </subcellularLocation>
</comment>
<comment type="caution">
    <text evidence="8">The sequence shown here is derived from an EMBL/GenBank/DDBJ whole genome shotgun (WGS) entry which is preliminary data.</text>
</comment>
<evidence type="ECO:0000256" key="5">
    <source>
        <dbReference type="ARBA" id="ARBA00022989"/>
    </source>
</evidence>
<feature type="transmembrane region" description="Helical" evidence="7">
    <location>
        <begin position="41"/>
        <end position="60"/>
    </location>
</feature>
<gene>
    <name evidence="8" type="ORF">JS756_03400</name>
</gene>
<feature type="transmembrane region" description="Helical" evidence="7">
    <location>
        <begin position="118"/>
        <end position="138"/>
    </location>
</feature>
<keyword evidence="9" id="KW-1185">Reference proteome</keyword>
<feature type="transmembrane region" description="Helical" evidence="7">
    <location>
        <begin position="182"/>
        <end position="207"/>
    </location>
</feature>
<accession>A0ABS2VJ96</accession>
<sequence>MSTLELTVQATIAVVLLVDPFTRAIFFRLITEHEPERRREYVVRIMTVVGITLGGSALVGRELLDLIGINLGAFGVAGGLVLGLMGFEMLFGGQQPRAQGGASAHEEPAPESAETSIVVPYAIPFMAGPGAITTVITISSTGSGWSGPVAALIAVGIAVALIPVGHLMLVNRMNMSPSTVAIMTRFGGLFVATIGIQLMLGGISTYFGLT</sequence>
<evidence type="ECO:0000256" key="4">
    <source>
        <dbReference type="ARBA" id="ARBA00022692"/>
    </source>
</evidence>
<keyword evidence="6 7" id="KW-0472">Membrane</keyword>
<dbReference type="Proteomes" id="UP000788262">
    <property type="component" value="Unassembled WGS sequence"/>
</dbReference>
<evidence type="ECO:0000256" key="2">
    <source>
        <dbReference type="ARBA" id="ARBA00009784"/>
    </source>
</evidence>
<evidence type="ECO:0000256" key="7">
    <source>
        <dbReference type="RuleBase" id="RU362048"/>
    </source>
</evidence>